<protein>
    <submittedName>
        <fullName evidence="2">Uncharacterized protein</fullName>
    </submittedName>
</protein>
<keyword evidence="1" id="KW-1133">Transmembrane helix</keyword>
<dbReference type="EMBL" id="MBER01000173">
    <property type="protein sequence ID" value="OMC34252.1"/>
    <property type="molecule type" value="Genomic_DNA"/>
</dbReference>
<sequence>MIGKAGAAISVAVASIAGLVALWELAGFTAVIAYRRGQIADHHCLAQLPVPVALFKVGVVALALTVCAAVLAVLAKKGQPRKTILCLSAVYAVVMAPLLVASIALYTEDAQPEPLAHTACISGDDGSA</sequence>
<dbReference type="Proteomes" id="UP000187001">
    <property type="component" value="Unassembled WGS sequence"/>
</dbReference>
<feature type="transmembrane region" description="Helical" evidence="1">
    <location>
        <begin position="84"/>
        <end position="106"/>
    </location>
</feature>
<dbReference type="AlphaFoldDB" id="A0ABD6QDH5"/>
<keyword evidence="1" id="KW-0812">Transmembrane</keyword>
<keyword evidence="1" id="KW-0472">Membrane</keyword>
<evidence type="ECO:0000313" key="3">
    <source>
        <dbReference type="Proteomes" id="UP000187001"/>
    </source>
</evidence>
<evidence type="ECO:0000313" key="2">
    <source>
        <dbReference type="EMBL" id="OMC34252.1"/>
    </source>
</evidence>
<proteinExistence type="predicted"/>
<name>A0ABD6QDH5_MYCFO</name>
<evidence type="ECO:0000256" key="1">
    <source>
        <dbReference type="SAM" id="Phobius"/>
    </source>
</evidence>
<accession>A0ABD6QDH5</accession>
<gene>
    <name evidence="2" type="ORF">A5742_14110</name>
</gene>
<reference evidence="2 3" key="1">
    <citation type="submission" date="2016-07" db="EMBL/GenBank/DDBJ databases">
        <authorList>
            <person name="Sutton G."/>
            <person name="Brinkac L."/>
            <person name="Sanka R."/>
            <person name="Adams M."/>
            <person name="Lau E."/>
            <person name="Kumar A."/>
            <person name="Macaden R."/>
        </authorList>
    </citation>
    <scope>NUCLEOTIDE SEQUENCE [LARGE SCALE GENOMIC DNA]</scope>
    <source>
        <strain evidence="2 3">GA-0871</strain>
    </source>
</reference>
<feature type="transmembrane region" description="Helical" evidence="1">
    <location>
        <begin position="7"/>
        <end position="33"/>
    </location>
</feature>
<dbReference type="RefSeq" id="WP_076207981.1">
    <property type="nucleotide sequence ID" value="NZ_MBER01000173.1"/>
</dbReference>
<comment type="caution">
    <text evidence="2">The sequence shown here is derived from an EMBL/GenBank/DDBJ whole genome shotgun (WGS) entry which is preliminary data.</text>
</comment>
<organism evidence="2 3">
    <name type="scientific">Mycolicibacterium fortuitum</name>
    <name type="common">Mycobacterium fortuitum</name>
    <dbReference type="NCBI Taxonomy" id="1766"/>
    <lineage>
        <taxon>Bacteria</taxon>
        <taxon>Bacillati</taxon>
        <taxon>Actinomycetota</taxon>
        <taxon>Actinomycetes</taxon>
        <taxon>Mycobacteriales</taxon>
        <taxon>Mycobacteriaceae</taxon>
        <taxon>Mycolicibacterium</taxon>
    </lineage>
</organism>
<feature type="transmembrane region" description="Helical" evidence="1">
    <location>
        <begin position="53"/>
        <end position="75"/>
    </location>
</feature>